<dbReference type="InterPro" id="IPR002104">
    <property type="entry name" value="Integrase_catalytic"/>
</dbReference>
<dbReference type="CDD" id="cd00397">
    <property type="entry name" value="DNA_BRE_C"/>
    <property type="match status" value="1"/>
</dbReference>
<dbReference type="PROSITE" id="PS51898">
    <property type="entry name" value="TYR_RECOMBINASE"/>
    <property type="match status" value="1"/>
</dbReference>
<dbReference type="PANTHER" id="PTHR30349:SF41">
    <property type="entry name" value="INTEGRASE_RECOMBINASE PROTEIN MJ0367-RELATED"/>
    <property type="match status" value="1"/>
</dbReference>
<proteinExistence type="inferred from homology"/>
<dbReference type="PANTHER" id="PTHR30349">
    <property type="entry name" value="PHAGE INTEGRASE-RELATED"/>
    <property type="match status" value="1"/>
</dbReference>
<evidence type="ECO:0000256" key="3">
    <source>
        <dbReference type="ARBA" id="ARBA00023172"/>
    </source>
</evidence>
<dbReference type="RefSeq" id="WP_061114681.1">
    <property type="nucleotide sequence ID" value="NZ_AP022949.1"/>
</dbReference>
<dbReference type="Proteomes" id="UP000075591">
    <property type="component" value="Unassembled WGS sequence"/>
</dbReference>
<dbReference type="GO" id="GO:0015074">
    <property type="term" value="P:DNA integration"/>
    <property type="evidence" value="ECO:0007669"/>
    <property type="project" value="InterPro"/>
</dbReference>
<dbReference type="InterPro" id="IPR013762">
    <property type="entry name" value="Integrase-like_cat_sf"/>
</dbReference>
<name>A0A150AYS7_BACCE</name>
<dbReference type="GO" id="GO:0006310">
    <property type="term" value="P:DNA recombination"/>
    <property type="evidence" value="ECO:0007669"/>
    <property type="project" value="UniProtKB-KW"/>
</dbReference>
<gene>
    <name evidence="4" type="ORF">AT274_01645</name>
</gene>
<accession>A0A150AYS7</accession>
<reference evidence="4 5" key="1">
    <citation type="submission" date="2015-12" db="EMBL/GenBank/DDBJ databases">
        <title>Bacillus cereus Group isolate.</title>
        <authorList>
            <person name="Kovac J."/>
        </authorList>
    </citation>
    <scope>NUCLEOTIDE SEQUENCE [LARGE SCALE GENOMIC DNA]</scope>
    <source>
        <strain evidence="4 5">FSL W8-0275</strain>
    </source>
</reference>
<protein>
    <submittedName>
        <fullName evidence="4">Uncharacterized protein</fullName>
    </submittedName>
</protein>
<organism evidence="4 5">
    <name type="scientific">Bacillus cereus</name>
    <dbReference type="NCBI Taxonomy" id="1396"/>
    <lineage>
        <taxon>Bacteria</taxon>
        <taxon>Bacillati</taxon>
        <taxon>Bacillota</taxon>
        <taxon>Bacilli</taxon>
        <taxon>Bacillales</taxon>
        <taxon>Bacillaceae</taxon>
        <taxon>Bacillus</taxon>
        <taxon>Bacillus cereus group</taxon>
    </lineage>
</organism>
<evidence type="ECO:0000313" key="5">
    <source>
        <dbReference type="Proteomes" id="UP000075591"/>
    </source>
</evidence>
<dbReference type="EMBL" id="LOMT01000123">
    <property type="protein sequence ID" value="KXX90088.1"/>
    <property type="molecule type" value="Genomic_DNA"/>
</dbReference>
<dbReference type="Pfam" id="PF00589">
    <property type="entry name" value="Phage_integrase"/>
    <property type="match status" value="1"/>
</dbReference>
<comment type="caution">
    <text evidence="4">The sequence shown here is derived from an EMBL/GenBank/DDBJ whole genome shotgun (WGS) entry which is preliminary data.</text>
</comment>
<evidence type="ECO:0000256" key="1">
    <source>
        <dbReference type="ARBA" id="ARBA00008857"/>
    </source>
</evidence>
<sequence>MTMKMTKYQKIELDQISSNEKEVFIDLVITAKREKIIQKVKFVRDEDYAWGMKWAYDHFAKTKLEMKLIFSYAALFLTEELGVNDFIIYDKVLEYKVETKEQIEKTIEECWYENDEYYRFLNEKKRHKEYADNELMGKSKNTAKTYLDSLQKFFTYLFFYERETFPIFSTNEVSRFVEHLKEIKEPKRFSANYIVRIYAAIASYAKYNNYPLDKKKIDLPTIPSVLELEGRSLEEDKLRTLNEMFRNAFYEARMNQDERIIPNLSNQRNLFRNWVIFRLMAATGMRISEVVDLEIDDLYLEGSRTESRYVHIRKTKTKIERKIPLSQDITKLLKDYISFRQKNDLEIEKQKEYFNQINNRSKLTIEMIMNKKEIAKYESIQKKLQKENLSTMEKNVILAELNMMRMEKIDEYIERRFKPLPYLFISNRNKIVSKNTIMDVFRKKNITSHQLRHSLIKKLMDEGVSLNRIQKISGHKTADMILRYSTPSLKEVSEDLEDHEPKFD</sequence>
<keyword evidence="3" id="KW-0233">DNA recombination</keyword>
<comment type="similarity">
    <text evidence="1">Belongs to the 'phage' integrase family.</text>
</comment>
<dbReference type="InterPro" id="IPR011010">
    <property type="entry name" value="DNA_brk_join_enz"/>
</dbReference>
<dbReference type="Gene3D" id="1.10.443.10">
    <property type="entry name" value="Intergrase catalytic core"/>
    <property type="match status" value="1"/>
</dbReference>
<dbReference type="InterPro" id="IPR050090">
    <property type="entry name" value="Tyrosine_recombinase_XerCD"/>
</dbReference>
<evidence type="ECO:0000256" key="2">
    <source>
        <dbReference type="ARBA" id="ARBA00023125"/>
    </source>
</evidence>
<dbReference type="GO" id="GO:0003677">
    <property type="term" value="F:DNA binding"/>
    <property type="evidence" value="ECO:0007669"/>
    <property type="project" value="UniProtKB-KW"/>
</dbReference>
<keyword evidence="2" id="KW-0238">DNA-binding</keyword>
<dbReference type="SUPFAM" id="SSF56349">
    <property type="entry name" value="DNA breaking-rejoining enzymes"/>
    <property type="match status" value="2"/>
</dbReference>
<dbReference type="AlphaFoldDB" id="A0A150AYS7"/>
<evidence type="ECO:0000313" key="4">
    <source>
        <dbReference type="EMBL" id="KXX90088.1"/>
    </source>
</evidence>